<evidence type="ECO:0000256" key="10">
    <source>
        <dbReference type="ARBA" id="ARBA00023065"/>
    </source>
</evidence>
<comment type="caution">
    <text evidence="16">The sequence shown here is derived from an EMBL/GenBank/DDBJ whole genome shotgun (WGS) entry which is preliminary data.</text>
</comment>
<feature type="transmembrane region" description="Helical" evidence="14">
    <location>
        <begin position="636"/>
        <end position="658"/>
    </location>
</feature>
<evidence type="ECO:0000256" key="3">
    <source>
        <dbReference type="ARBA" id="ARBA00022475"/>
    </source>
</evidence>
<keyword evidence="17" id="KW-1185">Reference proteome</keyword>
<keyword evidence="10" id="KW-0406">Ion transport</keyword>
<dbReference type="SMART" id="SM00248">
    <property type="entry name" value="ANK"/>
    <property type="match status" value="5"/>
</dbReference>
<evidence type="ECO:0000256" key="1">
    <source>
        <dbReference type="ARBA" id="ARBA00004651"/>
    </source>
</evidence>
<dbReference type="Pfam" id="PF13606">
    <property type="entry name" value="Ank_3"/>
    <property type="match status" value="1"/>
</dbReference>
<comment type="subcellular location">
    <subcellularLocation>
        <location evidence="1">Cell membrane</location>
        <topology evidence="1">Multi-pass membrane protein</topology>
    </subcellularLocation>
</comment>
<dbReference type="Gene3D" id="1.10.287.70">
    <property type="match status" value="1"/>
</dbReference>
<keyword evidence="4" id="KW-0109">Calcium transport</keyword>
<gene>
    <name evidence="16" type="ORF">ACJMK2_038373</name>
</gene>
<sequence>MGNTTVVASGVKNQADNASKILYQLVDLKGGGDLVDFMKRARWTKNYTELDKKICTEVPKFLYNGGQGKRIPIVELVMARNKERRKRKIRFGKDKQNKAHELAIIDMNLTDAEGNYLHNRPGRKFREVCWDMTQTGTVGESILHLCLLNASAVHADLAKRLLFHFPKLINDIYISEEYYGENVLHMAIVNEDPAMVKFLLDKGADYHCRCCGNFFCPDDQKESRMDNPDHEWVDVSKKTNYEGYVYFGEYPLSFAACLGQEECVRLLRAKGANPNLQDANGNTVLHMLVIHDKTEMFDVLLSLGADLNIKNRQGLTPLTLAAKLARKDMYEHILEKIRQVYWIYGNVTSAGYPLQDIDTITATGEIHENSALNLIVYGDHHSHMSMMDGLVVNLLQEKWKTFARYRFYRRFIIFIMYFVIFVTAFVLRPGQDECPVTKEVNKSNGLSENVTEVDRCYLMKVCHQEDIARFVLEGFILFGASTYLFLAMKEIYHQGFKIFFTTLKGAPGKATFLLSCVFVVMMLPGRAACAYVYEDVVGVLAILTTAPYFLFFCRGFRIIGPFVVMIYKMIKGDLLRFCIIYFIFIIGFSQAMYIIYLGIEDSAFGHPAEAVLAMFTMSMGQFGDIYDTFDETKYPVLAKIIFVIYMIMVTLLLINMLIAMMGNTYQLVNETQKEWFRQWAKIVLVVEQSVSTLERQKYQMAYSQPTSDKQRAFVIRWHQSAEEKEDLRKLREEQRRIQKEKVTKNRWHKVGKTALFTNTINLEAAKTGKLNI</sequence>
<keyword evidence="3" id="KW-1003">Cell membrane</keyword>
<dbReference type="InterPro" id="IPR005821">
    <property type="entry name" value="Ion_trans_dom"/>
</dbReference>
<keyword evidence="13" id="KW-0040">ANK repeat</keyword>
<dbReference type="PROSITE" id="PS50088">
    <property type="entry name" value="ANK_REPEAT"/>
    <property type="match status" value="3"/>
</dbReference>
<evidence type="ECO:0000313" key="17">
    <source>
        <dbReference type="Proteomes" id="UP001634394"/>
    </source>
</evidence>
<feature type="transmembrane region" description="Helical" evidence="14">
    <location>
        <begin position="467"/>
        <end position="486"/>
    </location>
</feature>
<feature type="repeat" description="ANK" evidence="13">
    <location>
        <begin position="179"/>
        <end position="205"/>
    </location>
</feature>
<feature type="transmembrane region" description="Helical" evidence="14">
    <location>
        <begin position="407"/>
        <end position="427"/>
    </location>
</feature>
<evidence type="ECO:0000259" key="15">
    <source>
        <dbReference type="Pfam" id="PF00520"/>
    </source>
</evidence>
<keyword evidence="12" id="KW-0407">Ion channel</keyword>
<feature type="transmembrane region" description="Helical" evidence="14">
    <location>
        <begin position="536"/>
        <end position="553"/>
    </location>
</feature>
<evidence type="ECO:0000256" key="11">
    <source>
        <dbReference type="ARBA" id="ARBA00023136"/>
    </source>
</evidence>
<reference evidence="16 17" key="1">
    <citation type="submission" date="2024-11" db="EMBL/GenBank/DDBJ databases">
        <title>Chromosome-level genome assembly of the freshwater bivalve Anodonta woodiana.</title>
        <authorList>
            <person name="Chen X."/>
        </authorList>
    </citation>
    <scope>NUCLEOTIDE SEQUENCE [LARGE SCALE GENOMIC DNA]</scope>
    <source>
        <strain evidence="16">MN2024</strain>
        <tissue evidence="16">Gills</tissue>
    </source>
</reference>
<dbReference type="PROSITE" id="PS50297">
    <property type="entry name" value="ANK_REP_REGION"/>
    <property type="match status" value="3"/>
</dbReference>
<keyword evidence="7" id="KW-0677">Repeat</keyword>
<feature type="repeat" description="ANK" evidence="13">
    <location>
        <begin position="280"/>
        <end position="312"/>
    </location>
</feature>
<keyword evidence="8" id="KW-0106">Calcium</keyword>
<keyword evidence="9 14" id="KW-1133">Transmembrane helix</keyword>
<evidence type="ECO:0000256" key="5">
    <source>
        <dbReference type="ARBA" id="ARBA00022673"/>
    </source>
</evidence>
<dbReference type="Pfam" id="PF12796">
    <property type="entry name" value="Ank_2"/>
    <property type="match status" value="1"/>
</dbReference>
<dbReference type="FunFam" id="1.25.40.20:FF:000181">
    <property type="entry name" value="Nanchung, isoform A"/>
    <property type="match status" value="1"/>
</dbReference>
<evidence type="ECO:0000256" key="6">
    <source>
        <dbReference type="ARBA" id="ARBA00022692"/>
    </source>
</evidence>
<keyword evidence="2" id="KW-0813">Transport</keyword>
<evidence type="ECO:0000256" key="2">
    <source>
        <dbReference type="ARBA" id="ARBA00022448"/>
    </source>
</evidence>
<dbReference type="InterPro" id="IPR036770">
    <property type="entry name" value="Ankyrin_rpt-contain_sf"/>
</dbReference>
<dbReference type="Proteomes" id="UP001634394">
    <property type="component" value="Unassembled WGS sequence"/>
</dbReference>
<dbReference type="GO" id="GO:0005262">
    <property type="term" value="F:calcium channel activity"/>
    <property type="evidence" value="ECO:0007669"/>
    <property type="project" value="UniProtKB-KW"/>
</dbReference>
<protein>
    <recommendedName>
        <fullName evidence="15">Ion transport domain-containing protein</fullName>
    </recommendedName>
</protein>
<dbReference type="GO" id="GO:0005886">
    <property type="term" value="C:plasma membrane"/>
    <property type="evidence" value="ECO:0007669"/>
    <property type="project" value="UniProtKB-SubCell"/>
</dbReference>
<evidence type="ECO:0000256" key="4">
    <source>
        <dbReference type="ARBA" id="ARBA00022568"/>
    </source>
</evidence>
<evidence type="ECO:0000313" key="16">
    <source>
        <dbReference type="EMBL" id="KAL3870297.1"/>
    </source>
</evidence>
<name>A0ABD3W8T6_SINWO</name>
<dbReference type="AlphaFoldDB" id="A0ABD3W8T6"/>
<feature type="transmembrane region" description="Helical" evidence="14">
    <location>
        <begin position="574"/>
        <end position="599"/>
    </location>
</feature>
<dbReference type="Gene3D" id="1.25.40.20">
    <property type="entry name" value="Ankyrin repeat-containing domain"/>
    <property type="match status" value="1"/>
</dbReference>
<dbReference type="PANTHER" id="PTHR10582">
    <property type="entry name" value="TRANSIENT RECEPTOR POTENTIAL ION CHANNEL PROTEIN"/>
    <property type="match status" value="1"/>
</dbReference>
<proteinExistence type="predicted"/>
<keyword evidence="6 14" id="KW-0812">Transmembrane</keyword>
<dbReference type="InterPro" id="IPR024862">
    <property type="entry name" value="TRPV"/>
</dbReference>
<keyword evidence="5" id="KW-0107">Calcium channel</keyword>
<organism evidence="16 17">
    <name type="scientific">Sinanodonta woodiana</name>
    <name type="common">Chinese pond mussel</name>
    <name type="synonym">Anodonta woodiana</name>
    <dbReference type="NCBI Taxonomy" id="1069815"/>
    <lineage>
        <taxon>Eukaryota</taxon>
        <taxon>Metazoa</taxon>
        <taxon>Spiralia</taxon>
        <taxon>Lophotrochozoa</taxon>
        <taxon>Mollusca</taxon>
        <taxon>Bivalvia</taxon>
        <taxon>Autobranchia</taxon>
        <taxon>Heteroconchia</taxon>
        <taxon>Palaeoheterodonta</taxon>
        <taxon>Unionida</taxon>
        <taxon>Unionoidea</taxon>
        <taxon>Unionidae</taxon>
        <taxon>Unioninae</taxon>
        <taxon>Sinanodonta</taxon>
    </lineage>
</organism>
<dbReference type="Pfam" id="PF00520">
    <property type="entry name" value="Ion_trans"/>
    <property type="match status" value="1"/>
</dbReference>
<evidence type="ECO:0000256" key="9">
    <source>
        <dbReference type="ARBA" id="ARBA00022989"/>
    </source>
</evidence>
<feature type="domain" description="Ion transport" evidence="15">
    <location>
        <begin position="470"/>
        <end position="672"/>
    </location>
</feature>
<evidence type="ECO:0000256" key="8">
    <source>
        <dbReference type="ARBA" id="ARBA00022837"/>
    </source>
</evidence>
<dbReference type="EMBL" id="JBJQND010000007">
    <property type="protein sequence ID" value="KAL3870297.1"/>
    <property type="molecule type" value="Genomic_DNA"/>
</dbReference>
<evidence type="ECO:0000256" key="12">
    <source>
        <dbReference type="ARBA" id="ARBA00023303"/>
    </source>
</evidence>
<keyword evidence="11 14" id="KW-0472">Membrane</keyword>
<feature type="transmembrane region" description="Helical" evidence="14">
    <location>
        <begin position="506"/>
        <end position="524"/>
    </location>
</feature>
<feature type="repeat" description="ANK" evidence="13">
    <location>
        <begin position="247"/>
        <end position="279"/>
    </location>
</feature>
<dbReference type="SUPFAM" id="SSF48403">
    <property type="entry name" value="Ankyrin repeat"/>
    <property type="match status" value="1"/>
</dbReference>
<evidence type="ECO:0000256" key="14">
    <source>
        <dbReference type="SAM" id="Phobius"/>
    </source>
</evidence>
<accession>A0ABD3W8T6</accession>
<dbReference type="InterPro" id="IPR002110">
    <property type="entry name" value="Ankyrin_rpt"/>
</dbReference>
<evidence type="ECO:0000256" key="7">
    <source>
        <dbReference type="ARBA" id="ARBA00022737"/>
    </source>
</evidence>
<dbReference type="PANTHER" id="PTHR10582:SF28">
    <property type="entry name" value="NANCHUNG, ISOFORM B"/>
    <property type="match status" value="1"/>
</dbReference>
<evidence type="ECO:0000256" key="13">
    <source>
        <dbReference type="PROSITE-ProRule" id="PRU00023"/>
    </source>
</evidence>